<dbReference type="InterPro" id="IPR002225">
    <property type="entry name" value="3Beta_OHSteriod_DH/Estase"/>
</dbReference>
<proteinExistence type="predicted"/>
<accession>A0A445AWH0</accession>
<organism evidence="2 3">
    <name type="scientific">Arachis hypogaea</name>
    <name type="common">Peanut</name>
    <dbReference type="NCBI Taxonomy" id="3818"/>
    <lineage>
        <taxon>Eukaryota</taxon>
        <taxon>Viridiplantae</taxon>
        <taxon>Streptophyta</taxon>
        <taxon>Embryophyta</taxon>
        <taxon>Tracheophyta</taxon>
        <taxon>Spermatophyta</taxon>
        <taxon>Magnoliopsida</taxon>
        <taxon>eudicotyledons</taxon>
        <taxon>Gunneridae</taxon>
        <taxon>Pentapetalae</taxon>
        <taxon>rosids</taxon>
        <taxon>fabids</taxon>
        <taxon>Fabales</taxon>
        <taxon>Fabaceae</taxon>
        <taxon>Papilionoideae</taxon>
        <taxon>50 kb inversion clade</taxon>
        <taxon>dalbergioids sensu lato</taxon>
        <taxon>Dalbergieae</taxon>
        <taxon>Pterocarpus clade</taxon>
        <taxon>Arachis</taxon>
    </lineage>
</organism>
<dbReference type="AlphaFoldDB" id="A0A445AWH0"/>
<protein>
    <recommendedName>
        <fullName evidence="1">3-beta hydroxysteroid dehydrogenase/isomerase domain-containing protein</fullName>
    </recommendedName>
</protein>
<sequence>MLWHTQPYFLTLNFIIGDGNNMYDFTYVGNVAHSHLCADRALASEGEVSKKAAGEVPLNDSLITFFGI</sequence>
<evidence type="ECO:0000259" key="1">
    <source>
        <dbReference type="Pfam" id="PF01073"/>
    </source>
</evidence>
<evidence type="ECO:0000313" key="2">
    <source>
        <dbReference type="EMBL" id="RYR30779.1"/>
    </source>
</evidence>
<dbReference type="GO" id="GO:0006694">
    <property type="term" value="P:steroid biosynthetic process"/>
    <property type="evidence" value="ECO:0007669"/>
    <property type="project" value="InterPro"/>
</dbReference>
<name>A0A445AWH0_ARAHY</name>
<dbReference type="STRING" id="3818.A0A445AWH0"/>
<feature type="domain" description="3-beta hydroxysteroid dehydrogenase/isomerase" evidence="1">
    <location>
        <begin position="14"/>
        <end position="50"/>
    </location>
</feature>
<dbReference type="Proteomes" id="UP000289738">
    <property type="component" value="Chromosome B01"/>
</dbReference>
<gene>
    <name evidence="2" type="ORF">Ahy_B01g055547</name>
</gene>
<comment type="caution">
    <text evidence="2">The sequence shown here is derived from an EMBL/GenBank/DDBJ whole genome shotgun (WGS) entry which is preliminary data.</text>
</comment>
<keyword evidence="3" id="KW-1185">Reference proteome</keyword>
<dbReference type="GO" id="GO:0016616">
    <property type="term" value="F:oxidoreductase activity, acting on the CH-OH group of donors, NAD or NADP as acceptor"/>
    <property type="evidence" value="ECO:0007669"/>
    <property type="project" value="InterPro"/>
</dbReference>
<dbReference type="Pfam" id="PF01073">
    <property type="entry name" value="3Beta_HSD"/>
    <property type="match status" value="1"/>
</dbReference>
<reference evidence="2 3" key="1">
    <citation type="submission" date="2019-01" db="EMBL/GenBank/DDBJ databases">
        <title>Sequencing of cultivated peanut Arachis hypogaea provides insights into genome evolution and oil improvement.</title>
        <authorList>
            <person name="Chen X."/>
        </authorList>
    </citation>
    <scope>NUCLEOTIDE SEQUENCE [LARGE SCALE GENOMIC DNA]</scope>
    <source>
        <strain evidence="3">cv. Fuhuasheng</strain>
        <tissue evidence="2">Leaves</tissue>
    </source>
</reference>
<dbReference type="EMBL" id="SDMP01000011">
    <property type="protein sequence ID" value="RYR30779.1"/>
    <property type="molecule type" value="Genomic_DNA"/>
</dbReference>
<evidence type="ECO:0000313" key="3">
    <source>
        <dbReference type="Proteomes" id="UP000289738"/>
    </source>
</evidence>